<dbReference type="SUPFAM" id="SSF52317">
    <property type="entry name" value="Class I glutamine amidotransferase-like"/>
    <property type="match status" value="1"/>
</dbReference>
<evidence type="ECO:0000259" key="1">
    <source>
        <dbReference type="Pfam" id="PF01965"/>
    </source>
</evidence>
<evidence type="ECO:0000313" key="3">
    <source>
        <dbReference type="Proteomes" id="UP000198876"/>
    </source>
</evidence>
<dbReference type="PANTHER" id="PTHR43130:SF3">
    <property type="entry name" value="HTH-TYPE TRANSCRIPTIONAL REGULATOR RV1931C"/>
    <property type="match status" value="1"/>
</dbReference>
<sequence length="204" mass="21044">MDIAIVLFDGVDELDAVAPFEVFENAAAEGADLTTTLCTLDGAPTVTASHGLELGSESRLADLSPDLLVVPGGRWNARGETGAWAEAEKGDVPAAIRRLHEAGVTVAGVCTGGMLLARAGLTDGRPATTHRGAVDDLRDSGANVVDARVVDDGDVITAGGVTSGLDLALHVVEREFGADVAGAVAERMEYERQGTVHRGESRTN</sequence>
<evidence type="ECO:0000313" key="2">
    <source>
        <dbReference type="EMBL" id="SFG92562.1"/>
    </source>
</evidence>
<dbReference type="PANTHER" id="PTHR43130">
    <property type="entry name" value="ARAC-FAMILY TRANSCRIPTIONAL REGULATOR"/>
    <property type="match status" value="1"/>
</dbReference>
<dbReference type="InterPro" id="IPR029062">
    <property type="entry name" value="Class_I_gatase-like"/>
</dbReference>
<keyword evidence="3" id="KW-1185">Reference proteome</keyword>
<dbReference type="Pfam" id="PF01965">
    <property type="entry name" value="DJ-1_PfpI"/>
    <property type="match status" value="1"/>
</dbReference>
<dbReference type="AlphaFoldDB" id="A0A1I2VTT7"/>
<dbReference type="InterPro" id="IPR002818">
    <property type="entry name" value="DJ-1/PfpI"/>
</dbReference>
<dbReference type="EMBL" id="FOOQ01000006">
    <property type="protein sequence ID" value="SFG92562.1"/>
    <property type="molecule type" value="Genomic_DNA"/>
</dbReference>
<dbReference type="Proteomes" id="UP000198876">
    <property type="component" value="Unassembled WGS sequence"/>
</dbReference>
<accession>A0A1I2VTT7</accession>
<dbReference type="STRING" id="553467.SAMN04488063_3331"/>
<name>A0A1I2VTT7_9EURY</name>
<dbReference type="CDD" id="cd03139">
    <property type="entry name" value="GATase1_PfpI_2"/>
    <property type="match status" value="1"/>
</dbReference>
<proteinExistence type="predicted"/>
<reference evidence="3" key="1">
    <citation type="submission" date="2016-10" db="EMBL/GenBank/DDBJ databases">
        <authorList>
            <person name="Varghese N."/>
            <person name="Submissions S."/>
        </authorList>
    </citation>
    <scope>NUCLEOTIDE SEQUENCE [LARGE SCALE GENOMIC DNA]</scope>
    <source>
        <strain evidence="3">CGMCC 1.7739</strain>
    </source>
</reference>
<dbReference type="Gene3D" id="3.40.50.880">
    <property type="match status" value="1"/>
</dbReference>
<dbReference type="InterPro" id="IPR052158">
    <property type="entry name" value="INH-QAR"/>
</dbReference>
<feature type="domain" description="DJ-1/PfpI" evidence="1">
    <location>
        <begin position="2"/>
        <end position="173"/>
    </location>
</feature>
<gene>
    <name evidence="2" type="ORF">SAMN04488063_3331</name>
</gene>
<dbReference type="RefSeq" id="WP_092893692.1">
    <property type="nucleotide sequence ID" value="NZ_FOOQ01000006.1"/>
</dbReference>
<dbReference type="OrthoDB" id="8348at2157"/>
<organism evidence="2 3">
    <name type="scientific">Halopelagius inordinatus</name>
    <dbReference type="NCBI Taxonomy" id="553467"/>
    <lineage>
        <taxon>Archaea</taxon>
        <taxon>Methanobacteriati</taxon>
        <taxon>Methanobacteriota</taxon>
        <taxon>Stenosarchaea group</taxon>
        <taxon>Halobacteria</taxon>
        <taxon>Halobacteriales</taxon>
        <taxon>Haloferacaceae</taxon>
    </lineage>
</organism>
<protein>
    <submittedName>
        <fullName evidence="2">DJ-1/PfpI family protein</fullName>
    </submittedName>
</protein>